<dbReference type="Pfam" id="PF14261">
    <property type="entry name" value="DUF4351"/>
    <property type="match status" value="1"/>
</dbReference>
<feature type="domain" description="DUF4351" evidence="1">
    <location>
        <begin position="136"/>
        <end position="188"/>
    </location>
</feature>
<dbReference type="Pfam" id="PF11103">
    <property type="entry name" value="DUF2887"/>
    <property type="match status" value="1"/>
</dbReference>
<dbReference type="InterPro" id="IPR025587">
    <property type="entry name" value="DUF4351"/>
</dbReference>
<evidence type="ECO:0000313" key="2">
    <source>
        <dbReference type="EMBL" id="MEA5478357.1"/>
    </source>
</evidence>
<comment type="caution">
    <text evidence="2">The sequence shown here is derived from an EMBL/GenBank/DDBJ whole genome shotgun (WGS) entry which is preliminary data.</text>
</comment>
<dbReference type="InterPro" id="IPR022573">
    <property type="entry name" value="DUF2887"/>
</dbReference>
<dbReference type="Proteomes" id="UP001301388">
    <property type="component" value="Unassembled WGS sequence"/>
</dbReference>
<evidence type="ECO:0000259" key="1">
    <source>
        <dbReference type="Pfam" id="PF14261"/>
    </source>
</evidence>
<dbReference type="PANTHER" id="PTHR35586">
    <property type="entry name" value="SLL1691 PROTEIN"/>
    <property type="match status" value="1"/>
</dbReference>
<sequence length="192" mass="21850">MSLRYLSNFRILFAGGHIERIYLDELPESESLSLGLVRLIVAPKRETVALAQQLASRVGQGDRERMIEFIETVLLYKFPQMSREEVEAMFTLGDLKKTRVYRDALKEGQRLGEQRGEQRGKLEGEKIGAQRGQVLGLKQFAVKLLTRKFGKVALKTVKRLDKLSAEQLEELAEAVLDFEKVADLEAWLASKK</sequence>
<gene>
    <name evidence="2" type="ORF">VB774_12080</name>
</gene>
<accession>A0ABU5TJ60</accession>
<organism evidence="2 3">
    <name type="scientific">Pseudanabaena galeata UHCC 0370</name>
    <dbReference type="NCBI Taxonomy" id="3110310"/>
    <lineage>
        <taxon>Bacteria</taxon>
        <taxon>Bacillati</taxon>
        <taxon>Cyanobacteriota</taxon>
        <taxon>Cyanophyceae</taxon>
        <taxon>Pseudanabaenales</taxon>
        <taxon>Pseudanabaenaceae</taxon>
        <taxon>Pseudanabaena</taxon>
    </lineage>
</organism>
<reference evidence="2 3" key="1">
    <citation type="submission" date="2023-12" db="EMBL/GenBank/DDBJ databases">
        <title>Baltic Sea Cyanobacteria.</title>
        <authorList>
            <person name="Delbaje E."/>
            <person name="Fewer D.P."/>
            <person name="Shishido T.K."/>
        </authorList>
    </citation>
    <scope>NUCLEOTIDE SEQUENCE [LARGE SCALE GENOMIC DNA]</scope>
    <source>
        <strain evidence="2 3">UHCC 0370</strain>
    </source>
</reference>
<keyword evidence="3" id="KW-1185">Reference proteome</keyword>
<protein>
    <submittedName>
        <fullName evidence="2">DUF2887 domain-containing protein</fullName>
    </submittedName>
</protein>
<dbReference type="EMBL" id="JAYGIE010000073">
    <property type="protein sequence ID" value="MEA5478357.1"/>
    <property type="molecule type" value="Genomic_DNA"/>
</dbReference>
<evidence type="ECO:0000313" key="3">
    <source>
        <dbReference type="Proteomes" id="UP001301388"/>
    </source>
</evidence>
<dbReference type="PANTHER" id="PTHR35586:SF2">
    <property type="entry name" value="SLL1542 PROTEIN"/>
    <property type="match status" value="1"/>
</dbReference>
<proteinExistence type="predicted"/>
<dbReference type="RefSeq" id="WP_323261870.1">
    <property type="nucleotide sequence ID" value="NZ_JAYGIE010000073.1"/>
</dbReference>
<name>A0ABU5TJ60_9CYAN</name>